<dbReference type="Gene3D" id="2.130.10.10">
    <property type="entry name" value="YVTN repeat-like/Quinoprotein amine dehydrogenase"/>
    <property type="match status" value="3"/>
</dbReference>
<dbReference type="GO" id="GO:0003676">
    <property type="term" value="F:nucleic acid binding"/>
    <property type="evidence" value="ECO:0007669"/>
    <property type="project" value="InterPro"/>
</dbReference>
<dbReference type="OrthoDB" id="433457at2759"/>
<dbReference type="InterPro" id="IPR015943">
    <property type="entry name" value="WD40/YVTN_repeat-like_dom_sf"/>
</dbReference>
<dbReference type="Pfam" id="PF23726">
    <property type="entry name" value="Beta-prop_RSE1_2nd"/>
    <property type="match status" value="1"/>
</dbReference>
<dbReference type="InterPro" id="IPR036322">
    <property type="entry name" value="WD40_repeat_dom_sf"/>
</dbReference>
<feature type="compositionally biased region" description="Basic and acidic residues" evidence="3">
    <location>
        <begin position="287"/>
        <end position="309"/>
    </location>
</feature>
<dbReference type="GO" id="GO:0005634">
    <property type="term" value="C:nucleus"/>
    <property type="evidence" value="ECO:0007669"/>
    <property type="project" value="UniProtKB-SubCell"/>
</dbReference>
<evidence type="ECO:0000313" key="8">
    <source>
        <dbReference type="Proteomes" id="UP000054477"/>
    </source>
</evidence>
<evidence type="ECO:0000313" key="7">
    <source>
        <dbReference type="EMBL" id="KIK03324.1"/>
    </source>
</evidence>
<evidence type="ECO:0000259" key="5">
    <source>
        <dbReference type="Pfam" id="PF10433"/>
    </source>
</evidence>
<gene>
    <name evidence="7" type="ORF">K443DRAFT_479253</name>
</gene>
<dbReference type="PANTHER" id="PTHR10644">
    <property type="entry name" value="DNA REPAIR/RNA PROCESSING CPSF FAMILY"/>
    <property type="match status" value="1"/>
</dbReference>
<dbReference type="Pfam" id="PF03178">
    <property type="entry name" value="CPSF_A"/>
    <property type="match status" value="1"/>
</dbReference>
<evidence type="ECO:0000256" key="3">
    <source>
        <dbReference type="SAM" id="MobiDB-lite"/>
    </source>
</evidence>
<reference evidence="8" key="2">
    <citation type="submission" date="2015-01" db="EMBL/GenBank/DDBJ databases">
        <title>Evolutionary Origins and Diversification of the Mycorrhizal Mutualists.</title>
        <authorList>
            <consortium name="DOE Joint Genome Institute"/>
            <consortium name="Mycorrhizal Genomics Consortium"/>
            <person name="Kohler A."/>
            <person name="Kuo A."/>
            <person name="Nagy L.G."/>
            <person name="Floudas D."/>
            <person name="Copeland A."/>
            <person name="Barry K.W."/>
            <person name="Cichocki N."/>
            <person name="Veneault-Fourrey C."/>
            <person name="LaButti K."/>
            <person name="Lindquist E.A."/>
            <person name="Lipzen A."/>
            <person name="Lundell T."/>
            <person name="Morin E."/>
            <person name="Murat C."/>
            <person name="Riley R."/>
            <person name="Ohm R."/>
            <person name="Sun H."/>
            <person name="Tunlid A."/>
            <person name="Henrissat B."/>
            <person name="Grigoriev I.V."/>
            <person name="Hibbett D.S."/>
            <person name="Martin F."/>
        </authorList>
    </citation>
    <scope>NUCLEOTIDE SEQUENCE [LARGE SCALE GENOMIC DNA]</scope>
    <source>
        <strain evidence="8">LaAM-08-1</strain>
    </source>
</reference>
<sequence length="1275" mass="139038">MKIVTTFHQSSSVLSSFKCQLGARDTEHLVVAKLNRLDVYSLKPQGLHHECGVEIWGKVLTVKAIPQIGLARSTIVLMIAHPDPELVFFRYIDRQGDNPELEVLKKLSLFERIARPAEFFSDVLVHPSGKLALVSCYSGKLKIIRLKSGTYDKDYDVQLPEVNVFSVTFLSSFNGEYAVAILYLDYQERVQLVARDILVNGDDITISEEPSTLLHPTPISNKTLPFPTESVPQLVSVPPEELDEDTDVDDVFLGGVLVVGGRQILLFELSSEKSQEKQRGKRKRLETRKSSKDVAEVAKAREKEKEREGRRRKPKSSIEWPFSELAAWCAIDQAPYRYLIGDAFGRLSMLSLDKVQKIGLVLIPLGEASSPTSLTYLTNQLVYVGSHSGDSQLIRLSPLPISSGESPTLPIPPEIKTVSPNALEALGHRKGKGKSVATDHMDEDYDDEDDASQGYIVETHGSFIEVLSCYKNIAPILDAILVDTDSSGQKHIVTCSGARSTGSINIVRNGADFQEIGHVPGLTGVVGVWSVRTMLDDTTDRYILVSTNRSTHLFEIDDSGSTTTITPVDSATIQSLVTTEATLAFSNLARRSSVGGSSVYKNSPLVIQVVASGARLLKSNTAFGGYELVLEYPVLSNVPYGQGPLEIVAASANASQLVMAASGGKLMLWRLKEDDDALENITGCQRNEGPEISAVSCVPLNTTKRTSPTIIVSYWKSNAIEILQVSPKGLESVYKSPTLPALVRSVLLYNFGSDTNPKGTDYHPYLLAGLANGTVASFRWKDKQLTDKKIIPLGHAPVNLTPCQVEGRHAVFAAGNRATVLSFENKRLVHSPIMLKDISSAARLNTPTFASSLILATPTGLFIGRVQGLGKLHIRSVPFGFDNPRKIAHEPSIKAFGVAFTTMEPNRVSDPEISRSSFRLLDDTSFANLCQFNCDPDEETTAVVSFSHRIEGKPMPFFCVGTYVYKAGEVEPSAGRLMIFTASTSTSSNLALSLMASTKVPGCVYALTAVQNQIVAAVNSSVMLFRLESSSDSLSPSLNRVSEWHHNYLVTSLGSYADRVVIGDQPSSISLLQVAQSKLVSQARDYGPLWPVCVEALDERHIIGANDSLNLFTFSLEKAMGRSRLERDGCYHVADLVTKFLRGSLSSSNASTTSPLTSEAMFFTSSGRIGVVIDVKDEELSLQLTNLQRNLGNVIQGVGGSSHSKYRAPKTTRGTSDADSGAVGFLDGDFLEQFLTHVLSPQQSEKVIEGQSPPERLTITREALQMVIEDLQSLH</sequence>
<dbReference type="Gene3D" id="1.10.150.910">
    <property type="match status" value="1"/>
</dbReference>
<dbReference type="Pfam" id="PF10433">
    <property type="entry name" value="Beta-prop_RSE1_1st"/>
    <property type="match status" value="1"/>
</dbReference>
<evidence type="ECO:0000259" key="6">
    <source>
        <dbReference type="Pfam" id="PF23726"/>
    </source>
</evidence>
<dbReference type="InterPro" id="IPR058543">
    <property type="entry name" value="Beta-prop_RSE1/DDB1/CPSF1_2nd"/>
</dbReference>
<dbReference type="EMBL" id="KN838581">
    <property type="protein sequence ID" value="KIK03324.1"/>
    <property type="molecule type" value="Genomic_DNA"/>
</dbReference>
<feature type="region of interest" description="Disordered" evidence="3">
    <location>
        <begin position="277"/>
        <end position="314"/>
    </location>
</feature>
<feature type="domain" description="RSE1/DDB1/CPSF1 second beta-propeller" evidence="6">
    <location>
        <begin position="521"/>
        <end position="865"/>
    </location>
</feature>
<evidence type="ECO:0000256" key="1">
    <source>
        <dbReference type="ARBA" id="ARBA00004123"/>
    </source>
</evidence>
<organism evidence="7 8">
    <name type="scientific">Laccaria amethystina LaAM-08-1</name>
    <dbReference type="NCBI Taxonomy" id="1095629"/>
    <lineage>
        <taxon>Eukaryota</taxon>
        <taxon>Fungi</taxon>
        <taxon>Dikarya</taxon>
        <taxon>Basidiomycota</taxon>
        <taxon>Agaricomycotina</taxon>
        <taxon>Agaricomycetes</taxon>
        <taxon>Agaricomycetidae</taxon>
        <taxon>Agaricales</taxon>
        <taxon>Agaricineae</taxon>
        <taxon>Hydnangiaceae</taxon>
        <taxon>Laccaria</taxon>
    </lineage>
</organism>
<dbReference type="HOGENOM" id="CLU_002893_0_0_1"/>
<dbReference type="SUPFAM" id="SSF50978">
    <property type="entry name" value="WD40 repeat-like"/>
    <property type="match status" value="1"/>
</dbReference>
<keyword evidence="8" id="KW-1185">Reference proteome</keyword>
<dbReference type="InterPro" id="IPR004871">
    <property type="entry name" value="RSE1/DDB1/CPSF1_C"/>
</dbReference>
<name>A0A0C9XP81_9AGAR</name>
<reference evidence="7 8" key="1">
    <citation type="submission" date="2014-04" db="EMBL/GenBank/DDBJ databases">
        <authorList>
            <consortium name="DOE Joint Genome Institute"/>
            <person name="Kuo A."/>
            <person name="Kohler A."/>
            <person name="Nagy L.G."/>
            <person name="Floudas D."/>
            <person name="Copeland A."/>
            <person name="Barry K.W."/>
            <person name="Cichocki N."/>
            <person name="Veneault-Fourrey C."/>
            <person name="LaButti K."/>
            <person name="Lindquist E.A."/>
            <person name="Lipzen A."/>
            <person name="Lundell T."/>
            <person name="Morin E."/>
            <person name="Murat C."/>
            <person name="Sun H."/>
            <person name="Tunlid A."/>
            <person name="Henrissat B."/>
            <person name="Grigoriev I.V."/>
            <person name="Hibbett D.S."/>
            <person name="Martin F."/>
            <person name="Nordberg H.P."/>
            <person name="Cantor M.N."/>
            <person name="Hua S.X."/>
        </authorList>
    </citation>
    <scope>NUCLEOTIDE SEQUENCE [LARGE SCALE GENOMIC DNA]</scope>
    <source>
        <strain evidence="7 8">LaAM-08-1</strain>
    </source>
</reference>
<dbReference type="InterPro" id="IPR018846">
    <property type="entry name" value="Beta-prop_RSE1/DDB1/CPSF1_1st"/>
</dbReference>
<proteinExistence type="predicted"/>
<protein>
    <recommendedName>
        <fullName evidence="9">DNA damage-binding protein 1</fullName>
    </recommendedName>
</protein>
<comment type="subcellular location">
    <subcellularLocation>
        <location evidence="1">Nucleus</location>
    </subcellularLocation>
</comment>
<evidence type="ECO:0000256" key="2">
    <source>
        <dbReference type="ARBA" id="ARBA00023242"/>
    </source>
</evidence>
<evidence type="ECO:0000259" key="4">
    <source>
        <dbReference type="Pfam" id="PF03178"/>
    </source>
</evidence>
<dbReference type="InterPro" id="IPR050358">
    <property type="entry name" value="RSE1/DDB1/CFT1"/>
</dbReference>
<accession>A0A0C9XP81</accession>
<dbReference type="Proteomes" id="UP000054477">
    <property type="component" value="Unassembled WGS sequence"/>
</dbReference>
<feature type="domain" description="RSE1/DDB1/CPSF1 first beta-propeller" evidence="5">
    <location>
        <begin position="13"/>
        <end position="400"/>
    </location>
</feature>
<dbReference type="AlphaFoldDB" id="A0A0C9XP81"/>
<dbReference type="STRING" id="1095629.A0A0C9XP81"/>
<feature type="domain" description="RSE1/DDB1/CPSF1 C-terminal" evidence="4">
    <location>
        <begin position="915"/>
        <end position="1235"/>
    </location>
</feature>
<keyword evidence="2" id="KW-0539">Nucleus</keyword>
<evidence type="ECO:0008006" key="9">
    <source>
        <dbReference type="Google" id="ProtNLM"/>
    </source>
</evidence>